<dbReference type="Proteomes" id="UP000738126">
    <property type="component" value="Unassembled WGS sequence"/>
</dbReference>
<dbReference type="Gene3D" id="2.60.40.2420">
    <property type="match status" value="1"/>
</dbReference>
<protein>
    <submittedName>
        <fullName evidence="1">Uncharacterized protein</fullName>
    </submittedName>
</protein>
<accession>A0ABS1E1R6</accession>
<dbReference type="InterPro" id="IPR047726">
    <property type="entry name" value="CsgH_dom"/>
</dbReference>
<dbReference type="NCBIfam" id="NF041112">
    <property type="entry name" value="chap_CsgH_alph"/>
    <property type="match status" value="1"/>
</dbReference>
<dbReference type="EMBL" id="NRSH01000008">
    <property type="protein sequence ID" value="MBK1725736.1"/>
    <property type="molecule type" value="Genomic_DNA"/>
</dbReference>
<reference evidence="1 2" key="1">
    <citation type="journal article" date="2020" name="Microorganisms">
        <title>Osmotic Adaptation and Compatible Solute Biosynthesis of Phototrophic Bacteria as Revealed from Genome Analyses.</title>
        <authorList>
            <person name="Imhoff J.F."/>
            <person name="Rahn T."/>
            <person name="Kunzel S."/>
            <person name="Keller A."/>
            <person name="Neulinger S.C."/>
        </authorList>
    </citation>
    <scope>NUCLEOTIDE SEQUENCE [LARGE SCALE GENOMIC DNA]</scope>
    <source>
        <strain evidence="1 2">DSM 15116</strain>
    </source>
</reference>
<dbReference type="InterPro" id="IPR053722">
    <property type="entry name" value="Curli_assembly_CsgC/AgfC"/>
</dbReference>
<evidence type="ECO:0000313" key="1">
    <source>
        <dbReference type="EMBL" id="MBK1725736.1"/>
    </source>
</evidence>
<name>A0ABS1E1R6_9GAMM</name>
<proteinExistence type="predicted"/>
<comment type="caution">
    <text evidence="1">The sequence shown here is derived from an EMBL/GenBank/DDBJ whole genome shotgun (WGS) entry which is preliminary data.</text>
</comment>
<keyword evidence="2" id="KW-1185">Reference proteome</keyword>
<gene>
    <name evidence="1" type="ORF">CKO13_01605</name>
</gene>
<sequence>MAESDLEVGVAFEPQAGGSVHVIPRAAAARPQQAHYELVVKAESPSGTVATRQSGDARLEAEPQGLSTVRIRQGGASALSAELTVEAADGTSAQATERYEWPDRD</sequence>
<dbReference type="RefSeq" id="WP_200256184.1">
    <property type="nucleotide sequence ID" value="NZ_NRSH01000008.1"/>
</dbReference>
<organism evidence="1 2">
    <name type="scientific">Halorhodospira neutriphila</name>
    <dbReference type="NCBI Taxonomy" id="168379"/>
    <lineage>
        <taxon>Bacteria</taxon>
        <taxon>Pseudomonadati</taxon>
        <taxon>Pseudomonadota</taxon>
        <taxon>Gammaproteobacteria</taxon>
        <taxon>Chromatiales</taxon>
        <taxon>Ectothiorhodospiraceae</taxon>
        <taxon>Halorhodospira</taxon>
    </lineage>
</organism>
<evidence type="ECO:0000313" key="2">
    <source>
        <dbReference type="Proteomes" id="UP000738126"/>
    </source>
</evidence>